<gene>
    <name evidence="1" type="ORF">LCGFKGIO_00034</name>
</gene>
<organism evidence="1">
    <name type="scientific">Candidatus Methanophagaceae archaeon ANME-1 ERB6</name>
    <dbReference type="NCBI Taxonomy" id="2759912"/>
    <lineage>
        <taxon>Archaea</taxon>
        <taxon>Methanobacteriati</taxon>
        <taxon>Methanobacteriota</taxon>
        <taxon>Stenosarchaea group</taxon>
        <taxon>Methanomicrobia</taxon>
        <taxon>Candidatus Methanophagales</taxon>
        <taxon>Candidatus Methanophagaceae</taxon>
    </lineage>
</organism>
<dbReference type="EMBL" id="MT631457">
    <property type="protein sequence ID" value="QNO51001.1"/>
    <property type="molecule type" value="Genomic_DNA"/>
</dbReference>
<evidence type="ECO:0000313" key="1">
    <source>
        <dbReference type="EMBL" id="QNO51001.1"/>
    </source>
</evidence>
<sequence length="101" mass="11836">MEERIVFIPFLFLLFYLQVTPEAHVPPPTKVGQFCGSKLSVKQIFTHNHNWDRYCLIHGGEIRAVEKREVEKMMSCKGPDRWYFVYQCPKCGEIIEKSVVS</sequence>
<proteinExistence type="predicted"/>
<reference evidence="1" key="1">
    <citation type="submission" date="2020-06" db="EMBL/GenBank/DDBJ databases">
        <title>Unique genomic features of the anaerobic methanotrophic archaea.</title>
        <authorList>
            <person name="Chadwick G.L."/>
            <person name="Skennerton C.T."/>
            <person name="Laso-Perez R."/>
            <person name="Leu A.O."/>
            <person name="Speth D.R."/>
            <person name="Yu H."/>
            <person name="Morgan-Lang C."/>
            <person name="Hatzenpichler R."/>
            <person name="Goudeau D."/>
            <person name="Malmstrom R."/>
            <person name="Brazelton W.J."/>
            <person name="Woyke T."/>
            <person name="Hallam S.J."/>
            <person name="Tyson G.W."/>
            <person name="Wegener G."/>
            <person name="Boetius A."/>
            <person name="Orphan V."/>
        </authorList>
    </citation>
    <scope>NUCLEOTIDE SEQUENCE</scope>
</reference>
<accession>A0A7G9YSL7</accession>
<protein>
    <submittedName>
        <fullName evidence="1">Uncharacterized protein</fullName>
    </submittedName>
</protein>
<dbReference type="AlphaFoldDB" id="A0A7G9YSL7"/>
<name>A0A7G9YSL7_9EURY</name>